<keyword evidence="3 7" id="KW-0808">Transferase</keyword>
<dbReference type="SUPFAM" id="SSF55729">
    <property type="entry name" value="Acyl-CoA N-acyltransferases (Nat)"/>
    <property type="match status" value="1"/>
</dbReference>
<keyword evidence="1" id="KW-0678">Repressor</keyword>
<dbReference type="Pfam" id="PF13673">
    <property type="entry name" value="Acetyltransf_10"/>
    <property type="match status" value="1"/>
</dbReference>
<accession>A0ABU9ZAH6</accession>
<keyword evidence="2" id="KW-1277">Toxin-antitoxin system</keyword>
<dbReference type="InterPro" id="IPR016181">
    <property type="entry name" value="Acyl_CoA_acyltransferase"/>
</dbReference>
<dbReference type="Gene3D" id="3.40.630.30">
    <property type="match status" value="1"/>
</dbReference>
<dbReference type="InterPro" id="IPR000182">
    <property type="entry name" value="GNAT_dom"/>
</dbReference>
<keyword evidence="4 7" id="KW-0012">Acyltransferase</keyword>
<evidence type="ECO:0000256" key="3">
    <source>
        <dbReference type="ARBA" id="ARBA00022679"/>
    </source>
</evidence>
<dbReference type="PROSITE" id="PS51186">
    <property type="entry name" value="GNAT"/>
    <property type="match status" value="1"/>
</dbReference>
<proteinExistence type="predicted"/>
<evidence type="ECO:0000256" key="5">
    <source>
        <dbReference type="ARBA" id="ARBA00049880"/>
    </source>
</evidence>
<keyword evidence="8" id="KW-1185">Reference proteome</keyword>
<evidence type="ECO:0000256" key="4">
    <source>
        <dbReference type="ARBA" id="ARBA00023315"/>
    </source>
</evidence>
<dbReference type="PANTHER" id="PTHR36449">
    <property type="entry name" value="ACETYLTRANSFERASE-RELATED"/>
    <property type="match status" value="1"/>
</dbReference>
<dbReference type="RefSeq" id="WP_200671784.1">
    <property type="nucleotide sequence ID" value="NZ_JACWCW010000093.1"/>
</dbReference>
<sequence>MELGELERLSGHHLVSGFDAGPADQRGQALWLRERGLANDRQGLTRVFVATLTGTLQVGAFFGLAPSVVVRAELPRRLRPHGTPLAIPAWLIARLAVDRRVQGRGFGRDLMLAALSRIVVAHEHGGRALVSVDAVGEKARRLYAHYGFVPISDAGEDTVRMAVPMATIAALLRTP</sequence>
<dbReference type="Proteomes" id="UP001404845">
    <property type="component" value="Unassembled WGS sequence"/>
</dbReference>
<evidence type="ECO:0000256" key="1">
    <source>
        <dbReference type="ARBA" id="ARBA00022491"/>
    </source>
</evidence>
<evidence type="ECO:0000256" key="2">
    <source>
        <dbReference type="ARBA" id="ARBA00022649"/>
    </source>
</evidence>
<dbReference type="EMBL" id="JAQYXL010000001">
    <property type="protein sequence ID" value="MEN3228382.1"/>
    <property type="molecule type" value="Genomic_DNA"/>
</dbReference>
<dbReference type="EC" id="2.3.1.-" evidence="7"/>
<evidence type="ECO:0000313" key="8">
    <source>
        <dbReference type="Proteomes" id="UP001404845"/>
    </source>
</evidence>
<reference evidence="7 8" key="1">
    <citation type="journal article" date="2023" name="PLoS ONE">
        <title>Complete genome assembly of Hawai'i environmental nontuberculous mycobacteria reveals unexpected co-isolation with methylobacteria.</title>
        <authorList>
            <person name="Hendrix J."/>
            <person name="Epperson L.E."/>
            <person name="Tong E.I."/>
            <person name="Chan Y.L."/>
            <person name="Hasan N.A."/>
            <person name="Dawrs S.N."/>
            <person name="Norton G.J."/>
            <person name="Virdi R."/>
            <person name="Crooks J.L."/>
            <person name="Chan E.D."/>
            <person name="Honda J.R."/>
            <person name="Strong M."/>
        </authorList>
    </citation>
    <scope>NUCLEOTIDE SEQUENCE [LARGE SCALE GENOMIC DNA]</scope>
    <source>
        <strain evidence="7 8">NJH_HI01</strain>
    </source>
</reference>
<gene>
    <name evidence="7" type="ORF">PUR21_12185</name>
</gene>
<dbReference type="GO" id="GO:0016746">
    <property type="term" value="F:acyltransferase activity"/>
    <property type="evidence" value="ECO:0007669"/>
    <property type="project" value="UniProtKB-KW"/>
</dbReference>
<evidence type="ECO:0000259" key="6">
    <source>
        <dbReference type="PROSITE" id="PS51186"/>
    </source>
</evidence>
<feature type="domain" description="N-acetyltransferase" evidence="6">
    <location>
        <begin position="1"/>
        <end position="166"/>
    </location>
</feature>
<dbReference type="PANTHER" id="PTHR36449:SF1">
    <property type="entry name" value="ACETYLTRANSFERASE"/>
    <property type="match status" value="1"/>
</dbReference>
<evidence type="ECO:0000313" key="7">
    <source>
        <dbReference type="EMBL" id="MEN3228382.1"/>
    </source>
</evidence>
<comment type="caution">
    <text evidence="7">The sequence shown here is derived from an EMBL/GenBank/DDBJ whole genome shotgun (WGS) entry which is preliminary data.</text>
</comment>
<organism evidence="7 8">
    <name type="scientific">Methylorubrum rhodesianum</name>
    <dbReference type="NCBI Taxonomy" id="29427"/>
    <lineage>
        <taxon>Bacteria</taxon>
        <taxon>Pseudomonadati</taxon>
        <taxon>Pseudomonadota</taxon>
        <taxon>Alphaproteobacteria</taxon>
        <taxon>Hyphomicrobiales</taxon>
        <taxon>Methylobacteriaceae</taxon>
        <taxon>Methylorubrum</taxon>
    </lineage>
</organism>
<protein>
    <submittedName>
        <fullName evidence="7">GNAT family N-acetyltransferase</fullName>
        <ecNumber evidence="7">2.3.1.-</ecNumber>
    </submittedName>
</protein>
<comment type="catalytic activity">
    <reaction evidence="5">
        <text>glycyl-tRNA(Gly) + acetyl-CoA = N-acetylglycyl-tRNA(Gly) + CoA + H(+)</text>
        <dbReference type="Rhea" id="RHEA:81867"/>
        <dbReference type="Rhea" id="RHEA-COMP:9683"/>
        <dbReference type="Rhea" id="RHEA-COMP:19766"/>
        <dbReference type="ChEBI" id="CHEBI:15378"/>
        <dbReference type="ChEBI" id="CHEBI:57287"/>
        <dbReference type="ChEBI" id="CHEBI:57288"/>
        <dbReference type="ChEBI" id="CHEBI:78522"/>
        <dbReference type="ChEBI" id="CHEBI:232036"/>
    </reaction>
</comment>
<name>A0ABU9ZAH6_9HYPH</name>